<feature type="signal peptide" evidence="6">
    <location>
        <begin position="1"/>
        <end position="15"/>
    </location>
</feature>
<feature type="domain" description="Glycoside hydrolase family 20 catalytic" evidence="7">
    <location>
        <begin position="151"/>
        <end position="496"/>
    </location>
</feature>
<sequence>MIFLFIALSLQKVEHLNIIPYPVDSQILEGKWELKSNDSIYYDSSIKGSEEVANLCAEFLRKVTGFKLPLTTDSISTGISFEYSSSVKEEEGYDITSVQNGKFIISGSTRKGLFNGYQTLLQLLPIDVFSDSKVETLFVTPIVKIHDYPRFEWRGFMADVSRHFLTIEALKSLIDGMAINKMNVLHIHLADDQGWRIEIKKYPKLIEVGSVRKSSPVMWHRDQQDGKQYGPFYYTQDELRDLIKYAELRNIVIVPEIEMPGHSLAALASYPEYSCTGGPFEPWCQWGVSGDVFCAGKDESFKFLQNILEEVFDLFSNTVYIHVGGDECPKQRWQKCEKCQKRIKDEQLKDENELESWFIEQMSKWVQSKGRQLIGWDEIMEGGIPEGAIVMSWRSTSAGQEAARQNHKVIMADWGYLYLPRYQFPSPLDPYEYNNNLVTIRTVYSYDPRNGLDEDSQKNVIGVQTSLWSEYVWGMDDLHWKTFPRSCALAEIAWTPLENKDWTRFVKIVTESQLPRLKQMGLNVAPLAMHSDAQWLKNEIPEKWVSVQWPVTDSIDRTGRYEIIFVKNGGESSLKIRNVKLLFDLVEVGKDEHEGLAADVPKDVVYSINQQTKPTSGVKIFITAEVMSVDGTDSHGHVYLYHV</sequence>
<name>A0ABR2KJM3_9EUKA</name>
<dbReference type="EC" id="3.2.1.52" evidence="3"/>
<dbReference type="Pfam" id="PF00728">
    <property type="entry name" value="Glyco_hydro_20"/>
    <property type="match status" value="1"/>
</dbReference>
<keyword evidence="4 9" id="KW-0378">Hydrolase</keyword>
<reference evidence="9 10" key="1">
    <citation type="submission" date="2024-04" db="EMBL/GenBank/DDBJ databases">
        <title>Tritrichomonas musculus Genome.</title>
        <authorList>
            <person name="Alves-Ferreira E."/>
            <person name="Grigg M."/>
            <person name="Lorenzi H."/>
            <person name="Galac M."/>
        </authorList>
    </citation>
    <scope>NUCLEOTIDE SEQUENCE [LARGE SCALE GENOMIC DNA]</scope>
    <source>
        <strain evidence="9 10">EAF2021</strain>
    </source>
</reference>
<organism evidence="9 10">
    <name type="scientific">Tritrichomonas musculus</name>
    <dbReference type="NCBI Taxonomy" id="1915356"/>
    <lineage>
        <taxon>Eukaryota</taxon>
        <taxon>Metamonada</taxon>
        <taxon>Parabasalia</taxon>
        <taxon>Tritrichomonadida</taxon>
        <taxon>Tritrichomonadidae</taxon>
        <taxon>Tritrichomonas</taxon>
    </lineage>
</organism>
<keyword evidence="6" id="KW-0732">Signal</keyword>
<evidence type="ECO:0000256" key="6">
    <source>
        <dbReference type="SAM" id="SignalP"/>
    </source>
</evidence>
<keyword evidence="10" id="KW-1185">Reference proteome</keyword>
<evidence type="ECO:0000256" key="3">
    <source>
        <dbReference type="ARBA" id="ARBA00012663"/>
    </source>
</evidence>
<evidence type="ECO:0000313" key="10">
    <source>
        <dbReference type="Proteomes" id="UP001470230"/>
    </source>
</evidence>
<comment type="catalytic activity">
    <reaction evidence="1">
        <text>Hydrolysis of terminal non-reducing N-acetyl-D-hexosamine residues in N-acetyl-beta-D-hexosaminides.</text>
        <dbReference type="EC" id="3.2.1.52"/>
    </reaction>
</comment>
<evidence type="ECO:0000256" key="5">
    <source>
        <dbReference type="ARBA" id="ARBA00023295"/>
    </source>
</evidence>
<dbReference type="PANTHER" id="PTHR22600">
    <property type="entry name" value="BETA-HEXOSAMINIDASE"/>
    <property type="match status" value="1"/>
</dbReference>
<comment type="caution">
    <text evidence="9">The sequence shown here is derived from an EMBL/GenBank/DDBJ whole genome shotgun (WGS) entry which is preliminary data.</text>
</comment>
<feature type="chain" id="PRO_5046617001" description="beta-N-acetylhexosaminidase" evidence="6">
    <location>
        <begin position="16"/>
        <end position="643"/>
    </location>
</feature>
<protein>
    <recommendedName>
        <fullName evidence="3">beta-N-acetylhexosaminidase</fullName>
        <ecNumber evidence="3">3.2.1.52</ecNumber>
    </recommendedName>
</protein>
<dbReference type="Gene3D" id="3.30.379.10">
    <property type="entry name" value="Chitobiase/beta-hexosaminidase domain 2-like"/>
    <property type="match status" value="1"/>
</dbReference>
<dbReference type="GO" id="GO:0016787">
    <property type="term" value="F:hydrolase activity"/>
    <property type="evidence" value="ECO:0007669"/>
    <property type="project" value="UniProtKB-KW"/>
</dbReference>
<gene>
    <name evidence="9" type="ORF">M9Y10_028277</name>
</gene>
<feature type="domain" description="Beta-hexosaminidase bacterial type N-terminal" evidence="8">
    <location>
        <begin position="16"/>
        <end position="127"/>
    </location>
</feature>
<evidence type="ECO:0000259" key="7">
    <source>
        <dbReference type="Pfam" id="PF00728"/>
    </source>
</evidence>
<dbReference type="Gene3D" id="3.20.20.80">
    <property type="entry name" value="Glycosidases"/>
    <property type="match status" value="1"/>
</dbReference>
<dbReference type="InterPro" id="IPR025705">
    <property type="entry name" value="Beta_hexosaminidase_sua/sub"/>
</dbReference>
<dbReference type="InterPro" id="IPR029018">
    <property type="entry name" value="Hex-like_dom2"/>
</dbReference>
<dbReference type="CDD" id="cd06563">
    <property type="entry name" value="GH20_chitobiase-like"/>
    <property type="match status" value="1"/>
</dbReference>
<dbReference type="EMBL" id="JAPFFF010000004">
    <property type="protein sequence ID" value="KAK8891072.1"/>
    <property type="molecule type" value="Genomic_DNA"/>
</dbReference>
<proteinExistence type="inferred from homology"/>
<evidence type="ECO:0000256" key="1">
    <source>
        <dbReference type="ARBA" id="ARBA00001231"/>
    </source>
</evidence>
<dbReference type="PANTHER" id="PTHR22600:SF57">
    <property type="entry name" value="BETA-N-ACETYLHEXOSAMINIDASE"/>
    <property type="match status" value="1"/>
</dbReference>
<dbReference type="InterPro" id="IPR017853">
    <property type="entry name" value="GH"/>
</dbReference>
<dbReference type="InterPro" id="IPR015883">
    <property type="entry name" value="Glyco_hydro_20_cat"/>
</dbReference>
<accession>A0ABR2KJM3</accession>
<keyword evidence="5" id="KW-0326">Glycosidase</keyword>
<evidence type="ECO:0000256" key="4">
    <source>
        <dbReference type="ARBA" id="ARBA00022801"/>
    </source>
</evidence>
<dbReference type="SUPFAM" id="SSF51445">
    <property type="entry name" value="(Trans)glycosidases"/>
    <property type="match status" value="1"/>
</dbReference>
<evidence type="ECO:0000256" key="2">
    <source>
        <dbReference type="ARBA" id="ARBA00006285"/>
    </source>
</evidence>
<dbReference type="SUPFAM" id="SSF55545">
    <property type="entry name" value="beta-N-acetylhexosaminidase-like domain"/>
    <property type="match status" value="1"/>
</dbReference>
<dbReference type="InterPro" id="IPR015882">
    <property type="entry name" value="HEX_bac_N"/>
</dbReference>
<evidence type="ECO:0000259" key="8">
    <source>
        <dbReference type="Pfam" id="PF02838"/>
    </source>
</evidence>
<comment type="similarity">
    <text evidence="2">Belongs to the glycosyl hydrolase 20 family.</text>
</comment>
<dbReference type="Proteomes" id="UP001470230">
    <property type="component" value="Unassembled WGS sequence"/>
</dbReference>
<dbReference type="Pfam" id="PF02838">
    <property type="entry name" value="Glyco_hydro_20b"/>
    <property type="match status" value="1"/>
</dbReference>
<evidence type="ECO:0000313" key="9">
    <source>
        <dbReference type="EMBL" id="KAK8891072.1"/>
    </source>
</evidence>
<dbReference type="PRINTS" id="PR00738">
    <property type="entry name" value="GLHYDRLASE20"/>
</dbReference>